<feature type="compositionally biased region" description="Basic and acidic residues" evidence="1">
    <location>
        <begin position="178"/>
        <end position="187"/>
    </location>
</feature>
<feature type="compositionally biased region" description="Basic and acidic residues" evidence="1">
    <location>
        <begin position="267"/>
        <end position="280"/>
    </location>
</feature>
<dbReference type="AlphaFoldDB" id="A0A8H8NYR6"/>
<evidence type="ECO:0000313" key="2">
    <source>
        <dbReference type="EMBL" id="QRW20522.1"/>
    </source>
</evidence>
<feature type="compositionally biased region" description="Polar residues" evidence="1">
    <location>
        <begin position="294"/>
        <end position="304"/>
    </location>
</feature>
<dbReference type="Proteomes" id="UP000650533">
    <property type="component" value="Chromosome 6"/>
</dbReference>
<proteinExistence type="predicted"/>
<feature type="compositionally biased region" description="Polar residues" evidence="1">
    <location>
        <begin position="311"/>
        <end position="320"/>
    </location>
</feature>
<feature type="compositionally biased region" description="Basic and acidic residues" evidence="1">
    <location>
        <begin position="1"/>
        <end position="11"/>
    </location>
</feature>
<sequence length="320" mass="34779">MPHHPKGEGKDSLGGQTWPGPRMLGEVRWTCTKVLLASVPMGHCVHNQESGLTKGHLQEDALNSNALDLMLGIAANHLPEACWPPGLAMDPPYKEEEENKRVPNPVPTTLPDLVKRGPANHPRRPATEPTQAGTVGLQVNKLARKVSQAILLVKNIISGVGHHGRHVLYCALSTKDRRQTQDWERKLPPGADQEGVSHAPDARGEQGNFETLRTVKAPESSIGEDKDKPSPGSNAGAKPAIVGNQDNPDVCKATDHVAKWTNLGPDIEMRDTNKGLKTIEPEQPCISPRKLKLKQSSTRQGSDQNNRKGGEQTNRGKGRK</sequence>
<feature type="region of interest" description="Disordered" evidence="1">
    <location>
        <begin position="265"/>
        <end position="320"/>
    </location>
</feature>
<feature type="region of interest" description="Disordered" evidence="1">
    <location>
        <begin position="178"/>
        <end position="249"/>
    </location>
</feature>
<dbReference type="KEGG" id="rsx:RhiXN_05511"/>
<organism evidence="2 3">
    <name type="scientific">Rhizoctonia solani</name>
    <dbReference type="NCBI Taxonomy" id="456999"/>
    <lineage>
        <taxon>Eukaryota</taxon>
        <taxon>Fungi</taxon>
        <taxon>Dikarya</taxon>
        <taxon>Basidiomycota</taxon>
        <taxon>Agaricomycotina</taxon>
        <taxon>Agaricomycetes</taxon>
        <taxon>Cantharellales</taxon>
        <taxon>Ceratobasidiaceae</taxon>
        <taxon>Rhizoctonia</taxon>
    </lineage>
</organism>
<feature type="region of interest" description="Disordered" evidence="1">
    <location>
        <begin position="1"/>
        <end position="22"/>
    </location>
</feature>
<dbReference type="EMBL" id="CP059663">
    <property type="protein sequence ID" value="QRW20522.1"/>
    <property type="molecule type" value="Genomic_DNA"/>
</dbReference>
<name>A0A8H8NYR6_9AGAM</name>
<evidence type="ECO:0000256" key="1">
    <source>
        <dbReference type="SAM" id="MobiDB-lite"/>
    </source>
</evidence>
<reference evidence="2" key="1">
    <citation type="submission" date="2020-05" db="EMBL/GenBank/DDBJ databases">
        <title>Evolutionary and genomic comparisons of hybrid uninucleate and nonhybrid Rhizoctonia fungi.</title>
        <authorList>
            <person name="Li C."/>
            <person name="Chen X."/>
        </authorList>
    </citation>
    <scope>NUCLEOTIDE SEQUENCE</scope>
    <source>
        <strain evidence="2">AG-1 IA</strain>
    </source>
</reference>
<protein>
    <submittedName>
        <fullName evidence="2">Uncharacterized protein</fullName>
    </submittedName>
</protein>
<feature type="region of interest" description="Disordered" evidence="1">
    <location>
        <begin position="95"/>
        <end position="133"/>
    </location>
</feature>
<evidence type="ECO:0000313" key="3">
    <source>
        <dbReference type="Proteomes" id="UP000650533"/>
    </source>
</evidence>
<dbReference type="RefSeq" id="XP_043180759.1">
    <property type="nucleotide sequence ID" value="XM_043325327.1"/>
</dbReference>
<gene>
    <name evidence="2" type="ORF">RhiXN_05511</name>
</gene>
<accession>A0A8H8NYR6</accession>
<dbReference type="GeneID" id="67027790"/>